<feature type="compositionally biased region" description="Basic and acidic residues" evidence="6">
    <location>
        <begin position="273"/>
        <end position="286"/>
    </location>
</feature>
<comment type="subcellular location">
    <subcellularLocation>
        <location evidence="1">Nucleus</location>
    </subcellularLocation>
</comment>
<dbReference type="Pfam" id="PF08783">
    <property type="entry name" value="DWNN"/>
    <property type="match status" value="1"/>
</dbReference>
<name>A0A8J5XLB0_DIALT</name>
<evidence type="ECO:0000313" key="9">
    <source>
        <dbReference type="Proteomes" id="UP000751190"/>
    </source>
</evidence>
<proteinExistence type="predicted"/>
<dbReference type="EMBL" id="JAGTXO010000029">
    <property type="protein sequence ID" value="KAG8460975.1"/>
    <property type="molecule type" value="Genomic_DNA"/>
</dbReference>
<keyword evidence="9" id="KW-1185">Reference proteome</keyword>
<feature type="compositionally biased region" description="Acidic residues" evidence="6">
    <location>
        <begin position="300"/>
        <end position="311"/>
    </location>
</feature>
<dbReference type="InterPro" id="IPR033489">
    <property type="entry name" value="RBBP6"/>
</dbReference>
<feature type="compositionally biased region" description="Basic and acidic residues" evidence="6">
    <location>
        <begin position="234"/>
        <end position="245"/>
    </location>
</feature>
<keyword evidence="5" id="KW-0539">Nucleus</keyword>
<evidence type="ECO:0000256" key="3">
    <source>
        <dbReference type="ARBA" id="ARBA00022771"/>
    </source>
</evidence>
<feature type="compositionally biased region" description="Gly residues" evidence="6">
    <location>
        <begin position="390"/>
        <end position="404"/>
    </location>
</feature>
<comment type="caution">
    <text evidence="8">The sequence shown here is derived from an EMBL/GenBank/DDBJ whole genome shotgun (WGS) entry which is preliminary data.</text>
</comment>
<dbReference type="InterPro" id="IPR014891">
    <property type="entry name" value="DWNN_domain"/>
</dbReference>
<evidence type="ECO:0000259" key="7">
    <source>
        <dbReference type="PROSITE" id="PS51282"/>
    </source>
</evidence>
<dbReference type="GO" id="GO:0008270">
    <property type="term" value="F:zinc ion binding"/>
    <property type="evidence" value="ECO:0007669"/>
    <property type="project" value="UniProtKB-KW"/>
</dbReference>
<protein>
    <recommendedName>
        <fullName evidence="7">DWNN domain-containing protein</fullName>
    </recommendedName>
</protein>
<organism evidence="8 9">
    <name type="scientific">Diacronema lutheri</name>
    <name type="common">Unicellular marine alga</name>
    <name type="synonym">Monochrysis lutheri</name>
    <dbReference type="NCBI Taxonomy" id="2081491"/>
    <lineage>
        <taxon>Eukaryota</taxon>
        <taxon>Haptista</taxon>
        <taxon>Haptophyta</taxon>
        <taxon>Pavlovophyceae</taxon>
        <taxon>Pavlovales</taxon>
        <taxon>Pavlovaceae</taxon>
        <taxon>Diacronema</taxon>
    </lineage>
</organism>
<dbReference type="GO" id="GO:0006397">
    <property type="term" value="P:mRNA processing"/>
    <property type="evidence" value="ECO:0007669"/>
    <property type="project" value="InterPro"/>
</dbReference>
<feature type="region of interest" description="Disordered" evidence="6">
    <location>
        <begin position="221"/>
        <end position="413"/>
    </location>
</feature>
<dbReference type="CDD" id="cd16620">
    <property type="entry name" value="vRING-HC-C4C4_RBBP6"/>
    <property type="match status" value="1"/>
</dbReference>
<evidence type="ECO:0000256" key="4">
    <source>
        <dbReference type="ARBA" id="ARBA00022833"/>
    </source>
</evidence>
<dbReference type="PROSITE" id="PS51282">
    <property type="entry name" value="DWNN"/>
    <property type="match status" value="1"/>
</dbReference>
<keyword evidence="4" id="KW-0862">Zinc</keyword>
<evidence type="ECO:0000256" key="5">
    <source>
        <dbReference type="ARBA" id="ARBA00023242"/>
    </source>
</evidence>
<dbReference type="Gene3D" id="3.30.40.10">
    <property type="entry name" value="Zinc/RING finger domain, C3HC4 (zinc finger)"/>
    <property type="match status" value="1"/>
</dbReference>
<dbReference type="PANTHER" id="PTHR15439">
    <property type="entry name" value="RETINOBLASTOMA-BINDING PROTEIN 6"/>
    <property type="match status" value="1"/>
</dbReference>
<dbReference type="SMART" id="SM01180">
    <property type="entry name" value="DWNN"/>
    <property type="match status" value="1"/>
</dbReference>
<dbReference type="GO" id="GO:0006511">
    <property type="term" value="P:ubiquitin-dependent protein catabolic process"/>
    <property type="evidence" value="ECO:0007669"/>
    <property type="project" value="TreeGrafter"/>
</dbReference>
<keyword evidence="3" id="KW-0863">Zinc-finger</keyword>
<feature type="compositionally biased region" description="Basic and acidic residues" evidence="6">
    <location>
        <begin position="323"/>
        <end position="346"/>
    </location>
</feature>
<dbReference type="Gene3D" id="3.10.20.90">
    <property type="entry name" value="Phosphatidylinositol 3-kinase Catalytic Subunit, Chain A, domain 1"/>
    <property type="match status" value="1"/>
</dbReference>
<keyword evidence="2" id="KW-0479">Metal-binding</keyword>
<dbReference type="GO" id="GO:0016567">
    <property type="term" value="P:protein ubiquitination"/>
    <property type="evidence" value="ECO:0007669"/>
    <property type="project" value="InterPro"/>
</dbReference>
<dbReference type="OrthoDB" id="106784at2759"/>
<evidence type="ECO:0000256" key="1">
    <source>
        <dbReference type="ARBA" id="ARBA00004123"/>
    </source>
</evidence>
<gene>
    <name evidence="8" type="ORF">KFE25_010726</name>
</gene>
<dbReference type="OMA" id="NRIMTHA"/>
<feature type="domain" description="DWNN" evidence="7">
    <location>
        <begin position="9"/>
        <end position="88"/>
    </location>
</feature>
<dbReference type="Proteomes" id="UP000751190">
    <property type="component" value="Unassembled WGS sequence"/>
</dbReference>
<sequence length="563" mass="58384">MALTGSSHVQFKFKSANEYDTLWFDGEGISLSDLKARILEQKKMTPFGRGGKVADFDLAISNAQTGDEYMDYGSLVPRNSALVVRRMPPHRKLTIAPKRGTTELGYQGELERHNEPDADADLGAAAAAAAAALAADAAVEPAPAAAPKTAAELAPLVSRELVCPLCSELFSNAVIASCCGDSFCDGCAQLQLATHGKCAGCGGAAASLRLLPNKQLRHAVGKHRARFPHATLRPRVDGDGERARAGDAPAVETTAPASADEARAPAEAMDAPAEARRADADLRGGGDDDDGGGGKGGKYEDDDDDDDDDDDERHRSRRQRRRVEREDRREDLEVVVRDEASVDHSRTPASDAPAAADRRVSSHVRRRDRDRDRDRDRTRGGAAHGYGRAPHGGGGQFGHGGGGWHSQPSLTNPSLTNPMMLGSLPMGAQMGAGGGAAAMMGLYQGQMPMGGMAMSPMGPMPGSGTMPAALISLQQQLMLQQAAAAMFGGTPAGFCGGGGAWPMAGQLNVGMSHGQGFGQYSGGGYGGYAAGPGAVVGNPGGDFGFGFGRGAQHGGAPNSAWRG</sequence>
<dbReference type="PANTHER" id="PTHR15439:SF0">
    <property type="entry name" value="CELL DIVISION CYCLE AND APOPTOSIS REGULATOR PROTEIN 1-RELATED"/>
    <property type="match status" value="1"/>
</dbReference>
<dbReference type="SUPFAM" id="SSF57850">
    <property type="entry name" value="RING/U-box"/>
    <property type="match status" value="1"/>
</dbReference>
<reference evidence="8" key="1">
    <citation type="submission" date="2021-05" db="EMBL/GenBank/DDBJ databases">
        <title>The genome of the haptophyte Pavlova lutheri (Diacronema luteri, Pavlovales) - a model for lipid biosynthesis in eukaryotic algae.</title>
        <authorList>
            <person name="Hulatt C.J."/>
            <person name="Posewitz M.C."/>
        </authorList>
    </citation>
    <scope>NUCLEOTIDE SEQUENCE</scope>
    <source>
        <strain evidence="8">NIVA-4/92</strain>
    </source>
</reference>
<accession>A0A8J5XLB0</accession>
<dbReference type="GO" id="GO:0061630">
    <property type="term" value="F:ubiquitin protein ligase activity"/>
    <property type="evidence" value="ECO:0007669"/>
    <property type="project" value="InterPro"/>
</dbReference>
<dbReference type="InterPro" id="IPR013083">
    <property type="entry name" value="Znf_RING/FYVE/PHD"/>
</dbReference>
<evidence type="ECO:0000313" key="8">
    <source>
        <dbReference type="EMBL" id="KAG8460975.1"/>
    </source>
</evidence>
<dbReference type="AlphaFoldDB" id="A0A8J5XLB0"/>
<evidence type="ECO:0000256" key="6">
    <source>
        <dbReference type="SAM" id="MobiDB-lite"/>
    </source>
</evidence>
<evidence type="ECO:0000256" key="2">
    <source>
        <dbReference type="ARBA" id="ARBA00022723"/>
    </source>
</evidence>
<dbReference type="GO" id="GO:0005634">
    <property type="term" value="C:nucleus"/>
    <property type="evidence" value="ECO:0007669"/>
    <property type="project" value="UniProtKB-SubCell"/>
</dbReference>
<feature type="compositionally biased region" description="Basic and acidic residues" evidence="6">
    <location>
        <begin position="367"/>
        <end position="379"/>
    </location>
</feature>